<evidence type="ECO:0000256" key="3">
    <source>
        <dbReference type="ARBA" id="ARBA00022475"/>
    </source>
</evidence>
<feature type="transmembrane region" description="Helical" evidence="8">
    <location>
        <begin position="20"/>
        <end position="40"/>
    </location>
</feature>
<dbReference type="PANTHER" id="PTHR30558">
    <property type="entry name" value="EXBD MEMBRANE COMPONENT OF PMF-DRIVEN MACROMOLECULE IMPORT SYSTEM"/>
    <property type="match status" value="1"/>
</dbReference>
<keyword evidence="10" id="KW-1185">Reference proteome</keyword>
<keyword evidence="6 8" id="KW-0472">Membrane</keyword>
<dbReference type="GO" id="GO:0015031">
    <property type="term" value="P:protein transport"/>
    <property type="evidence" value="ECO:0007669"/>
    <property type="project" value="UniProtKB-KW"/>
</dbReference>
<dbReference type="GO" id="GO:0005886">
    <property type="term" value="C:plasma membrane"/>
    <property type="evidence" value="ECO:0007669"/>
    <property type="project" value="UniProtKB-SubCell"/>
</dbReference>
<keyword evidence="7" id="KW-0653">Protein transport</keyword>
<gene>
    <name evidence="9" type="ORF">ETSY1_29710</name>
</gene>
<comment type="similarity">
    <text evidence="2 7">Belongs to the ExbD/TolR family.</text>
</comment>
<organism evidence="9 10">
    <name type="scientific">Entotheonella factor</name>
    <dbReference type="NCBI Taxonomy" id="1429438"/>
    <lineage>
        <taxon>Bacteria</taxon>
        <taxon>Pseudomonadati</taxon>
        <taxon>Nitrospinota/Tectimicrobiota group</taxon>
        <taxon>Candidatus Tectimicrobiota</taxon>
        <taxon>Candidatus Entotheonellia</taxon>
        <taxon>Candidatus Entotheonellales</taxon>
        <taxon>Candidatus Entotheonellaceae</taxon>
        <taxon>Candidatus Entotheonella</taxon>
    </lineage>
</organism>
<dbReference type="GO" id="GO:0022857">
    <property type="term" value="F:transmembrane transporter activity"/>
    <property type="evidence" value="ECO:0007669"/>
    <property type="project" value="InterPro"/>
</dbReference>
<keyword evidence="7" id="KW-0813">Transport</keyword>
<evidence type="ECO:0000256" key="4">
    <source>
        <dbReference type="ARBA" id="ARBA00022692"/>
    </source>
</evidence>
<dbReference type="AlphaFoldDB" id="W4LC13"/>
<dbReference type="Gene3D" id="3.30.420.270">
    <property type="match status" value="1"/>
</dbReference>
<accession>W4LC13</accession>
<evidence type="ECO:0008006" key="11">
    <source>
        <dbReference type="Google" id="ProtNLM"/>
    </source>
</evidence>
<keyword evidence="5 8" id="KW-1133">Transmembrane helix</keyword>
<sequence length="143" mass="15433">MLNLSDEQDCQSAGAGSSLMPLLDVMLLLLIFFLLASVFAQPTLEVDLPEAAHSESSVEQNDILSISVSPDGEVFINKTPVPLADLQGHIEAALSRDAEMPVMVRADKQSAFEHFVNVMDAVKGAGAKQLIIETRSMPRERGP</sequence>
<evidence type="ECO:0000256" key="1">
    <source>
        <dbReference type="ARBA" id="ARBA00004162"/>
    </source>
</evidence>
<evidence type="ECO:0000313" key="9">
    <source>
        <dbReference type="EMBL" id="ETW95648.1"/>
    </source>
</evidence>
<proteinExistence type="inferred from homology"/>
<evidence type="ECO:0000256" key="6">
    <source>
        <dbReference type="ARBA" id="ARBA00023136"/>
    </source>
</evidence>
<dbReference type="InterPro" id="IPR003400">
    <property type="entry name" value="ExbD"/>
</dbReference>
<evidence type="ECO:0000256" key="5">
    <source>
        <dbReference type="ARBA" id="ARBA00022989"/>
    </source>
</evidence>
<dbReference type="HOGENOM" id="CLU_085305_3_0_7"/>
<dbReference type="PANTHER" id="PTHR30558:SF3">
    <property type="entry name" value="BIOPOLYMER TRANSPORT PROTEIN EXBD-RELATED"/>
    <property type="match status" value="1"/>
</dbReference>
<reference evidence="9 10" key="1">
    <citation type="journal article" date="2014" name="Nature">
        <title>An environmental bacterial taxon with a large and distinct metabolic repertoire.</title>
        <authorList>
            <person name="Wilson M.C."/>
            <person name="Mori T."/>
            <person name="Ruckert C."/>
            <person name="Uria A.R."/>
            <person name="Helf M.J."/>
            <person name="Takada K."/>
            <person name="Gernert C."/>
            <person name="Steffens U.A."/>
            <person name="Heycke N."/>
            <person name="Schmitt S."/>
            <person name="Rinke C."/>
            <person name="Helfrich E.J."/>
            <person name="Brachmann A.O."/>
            <person name="Gurgui C."/>
            <person name="Wakimoto T."/>
            <person name="Kracht M."/>
            <person name="Crusemann M."/>
            <person name="Hentschel U."/>
            <person name="Abe I."/>
            <person name="Matsunaga S."/>
            <person name="Kalinowski J."/>
            <person name="Takeyama H."/>
            <person name="Piel J."/>
        </authorList>
    </citation>
    <scope>NUCLEOTIDE SEQUENCE [LARGE SCALE GENOMIC DNA]</scope>
    <source>
        <strain evidence="10">TSY1</strain>
    </source>
</reference>
<protein>
    <recommendedName>
        <fullName evidence="11">Biopolymer transporter ExbD</fullName>
    </recommendedName>
</protein>
<evidence type="ECO:0000256" key="8">
    <source>
        <dbReference type="SAM" id="Phobius"/>
    </source>
</evidence>
<evidence type="ECO:0000256" key="2">
    <source>
        <dbReference type="ARBA" id="ARBA00005811"/>
    </source>
</evidence>
<name>W4LC13_ENTF1</name>
<dbReference type="EMBL" id="AZHW01000891">
    <property type="protein sequence ID" value="ETW95648.1"/>
    <property type="molecule type" value="Genomic_DNA"/>
</dbReference>
<keyword evidence="3" id="KW-1003">Cell membrane</keyword>
<keyword evidence="4 7" id="KW-0812">Transmembrane</keyword>
<evidence type="ECO:0000256" key="7">
    <source>
        <dbReference type="RuleBase" id="RU003879"/>
    </source>
</evidence>
<dbReference type="Proteomes" id="UP000019141">
    <property type="component" value="Unassembled WGS sequence"/>
</dbReference>
<dbReference type="Pfam" id="PF02472">
    <property type="entry name" value="ExbD"/>
    <property type="match status" value="1"/>
</dbReference>
<comment type="caution">
    <text evidence="9">The sequence shown here is derived from an EMBL/GenBank/DDBJ whole genome shotgun (WGS) entry which is preliminary data.</text>
</comment>
<evidence type="ECO:0000313" key="10">
    <source>
        <dbReference type="Proteomes" id="UP000019141"/>
    </source>
</evidence>
<comment type="subcellular location">
    <subcellularLocation>
        <location evidence="1">Cell membrane</location>
        <topology evidence="1">Single-pass membrane protein</topology>
    </subcellularLocation>
    <subcellularLocation>
        <location evidence="7">Cell membrane</location>
        <topology evidence="7">Single-pass type II membrane protein</topology>
    </subcellularLocation>
</comment>